<dbReference type="AlphaFoldDB" id="A0A3P5ZCX8"/>
<reference evidence="1" key="1">
    <citation type="submission" date="2018-11" db="EMBL/GenBank/DDBJ databases">
        <authorList>
            <consortium name="Genoscope - CEA"/>
            <person name="William W."/>
        </authorList>
    </citation>
    <scope>NUCLEOTIDE SEQUENCE</scope>
</reference>
<name>A0A3P5ZCX8_BRACM</name>
<gene>
    <name evidence="1" type="ORF">BRAA05T21697Z</name>
</gene>
<evidence type="ECO:0000313" key="1">
    <source>
        <dbReference type="EMBL" id="VDC71983.1"/>
    </source>
</evidence>
<organism evidence="1">
    <name type="scientific">Brassica campestris</name>
    <name type="common">Field mustard</name>
    <dbReference type="NCBI Taxonomy" id="3711"/>
    <lineage>
        <taxon>Eukaryota</taxon>
        <taxon>Viridiplantae</taxon>
        <taxon>Streptophyta</taxon>
        <taxon>Embryophyta</taxon>
        <taxon>Tracheophyta</taxon>
        <taxon>Spermatophyta</taxon>
        <taxon>Magnoliopsida</taxon>
        <taxon>eudicotyledons</taxon>
        <taxon>Gunneridae</taxon>
        <taxon>Pentapetalae</taxon>
        <taxon>rosids</taxon>
        <taxon>malvids</taxon>
        <taxon>Brassicales</taxon>
        <taxon>Brassicaceae</taxon>
        <taxon>Brassiceae</taxon>
        <taxon>Brassica</taxon>
    </lineage>
</organism>
<accession>A0A3P5ZCX8</accession>
<protein>
    <submittedName>
        <fullName evidence="1">Uncharacterized protein</fullName>
    </submittedName>
</protein>
<dbReference type="EMBL" id="LR031570">
    <property type="protein sequence ID" value="VDC71983.1"/>
    <property type="molecule type" value="Genomic_DNA"/>
</dbReference>
<proteinExistence type="predicted"/>
<sequence length="51" mass="5797">MAFESELGYWRLQSHSDDGDVPYNPRVSVNVNAANVAEFDITTSFLRFLCN</sequence>